<dbReference type="AlphaFoldDB" id="A0AAE1Y847"/>
<keyword evidence="2" id="KW-1185">Reference proteome</keyword>
<reference evidence="1" key="1">
    <citation type="submission" date="2020-06" db="EMBL/GenBank/DDBJ databases">
        <authorList>
            <person name="Li T."/>
            <person name="Hu X."/>
            <person name="Zhang T."/>
            <person name="Song X."/>
            <person name="Zhang H."/>
            <person name="Dai N."/>
            <person name="Sheng W."/>
            <person name="Hou X."/>
            <person name="Wei L."/>
        </authorList>
    </citation>
    <scope>NUCLEOTIDE SEQUENCE</scope>
    <source>
        <strain evidence="1">3651</strain>
        <tissue evidence="1">Leaf</tissue>
    </source>
</reference>
<name>A0AAE1Y847_9LAMI</name>
<reference evidence="1" key="2">
    <citation type="journal article" date="2024" name="Plant">
        <title>Genomic evolution and insights into agronomic trait innovations of Sesamum species.</title>
        <authorList>
            <person name="Miao H."/>
            <person name="Wang L."/>
            <person name="Qu L."/>
            <person name="Liu H."/>
            <person name="Sun Y."/>
            <person name="Le M."/>
            <person name="Wang Q."/>
            <person name="Wei S."/>
            <person name="Zheng Y."/>
            <person name="Lin W."/>
            <person name="Duan Y."/>
            <person name="Cao H."/>
            <person name="Xiong S."/>
            <person name="Wang X."/>
            <person name="Wei L."/>
            <person name="Li C."/>
            <person name="Ma Q."/>
            <person name="Ju M."/>
            <person name="Zhao R."/>
            <person name="Li G."/>
            <person name="Mu C."/>
            <person name="Tian Q."/>
            <person name="Mei H."/>
            <person name="Zhang T."/>
            <person name="Gao T."/>
            <person name="Zhang H."/>
        </authorList>
    </citation>
    <scope>NUCLEOTIDE SEQUENCE</scope>
    <source>
        <strain evidence="1">3651</strain>
    </source>
</reference>
<gene>
    <name evidence="1" type="ORF">Salat_1739500</name>
</gene>
<dbReference type="EMBL" id="JACGWO010000006">
    <property type="protein sequence ID" value="KAK4425455.1"/>
    <property type="molecule type" value="Genomic_DNA"/>
</dbReference>
<dbReference type="Proteomes" id="UP001293254">
    <property type="component" value="Unassembled WGS sequence"/>
</dbReference>
<proteinExistence type="predicted"/>
<evidence type="ECO:0000313" key="1">
    <source>
        <dbReference type="EMBL" id="KAK4425455.1"/>
    </source>
</evidence>
<comment type="caution">
    <text evidence="1">The sequence shown here is derived from an EMBL/GenBank/DDBJ whole genome shotgun (WGS) entry which is preliminary data.</text>
</comment>
<protein>
    <submittedName>
        <fullName evidence="1">Uncharacterized protein</fullName>
    </submittedName>
</protein>
<accession>A0AAE1Y847</accession>
<evidence type="ECO:0000313" key="2">
    <source>
        <dbReference type="Proteomes" id="UP001293254"/>
    </source>
</evidence>
<sequence>MSGLETVPDLELPRLPDPLSADGVAGQTHPRSFSKLWPLSVSKTCGATTLISCKWSLHVGPFQYTFRGWLALRRNLCASSSNFAIRTRRPLGMYSETSRMLRPRYALMNGSMIRIRQMTT</sequence>
<organism evidence="1 2">
    <name type="scientific">Sesamum alatum</name>
    <dbReference type="NCBI Taxonomy" id="300844"/>
    <lineage>
        <taxon>Eukaryota</taxon>
        <taxon>Viridiplantae</taxon>
        <taxon>Streptophyta</taxon>
        <taxon>Embryophyta</taxon>
        <taxon>Tracheophyta</taxon>
        <taxon>Spermatophyta</taxon>
        <taxon>Magnoliopsida</taxon>
        <taxon>eudicotyledons</taxon>
        <taxon>Gunneridae</taxon>
        <taxon>Pentapetalae</taxon>
        <taxon>asterids</taxon>
        <taxon>lamiids</taxon>
        <taxon>Lamiales</taxon>
        <taxon>Pedaliaceae</taxon>
        <taxon>Sesamum</taxon>
    </lineage>
</organism>